<proteinExistence type="predicted"/>
<dbReference type="SUPFAM" id="SSF102405">
    <property type="entry name" value="MCP/YpsA-like"/>
    <property type="match status" value="1"/>
</dbReference>
<dbReference type="STRING" id="479433.Caci_0510"/>
<dbReference type="PANTHER" id="PTHR38440:SF1">
    <property type="entry name" value="UPF0398 PROTEIN SPR0331"/>
    <property type="match status" value="1"/>
</dbReference>
<dbReference type="Proteomes" id="UP000000851">
    <property type="component" value="Chromosome"/>
</dbReference>
<dbReference type="InterPro" id="IPR010697">
    <property type="entry name" value="YspA"/>
</dbReference>
<protein>
    <submittedName>
        <fullName evidence="1">Uncharacterized protein</fullName>
    </submittedName>
</protein>
<evidence type="ECO:0000313" key="2">
    <source>
        <dbReference type="Proteomes" id="UP000000851"/>
    </source>
</evidence>
<keyword evidence="2" id="KW-1185">Reference proteome</keyword>
<name>C7PXA5_CATAD</name>
<sequence>MRLGITGHLDLTVSTERAVVAALRRHLLACGVPGELIGVSCMARGADSLFAQALIELGGRLEVIIPSVDYRQSQVTPDHEPVFSAMLDRAAAVHQMPAARAAAEAYAEANRLLLASIDELVAVWDGGLDGPVGGTMDVVLTALACGIPVTVIWPEGAERG</sequence>
<dbReference type="Gene3D" id="3.40.50.450">
    <property type="match status" value="1"/>
</dbReference>
<dbReference type="AlphaFoldDB" id="C7PXA5"/>
<organism evidence="1 2">
    <name type="scientific">Catenulispora acidiphila (strain DSM 44928 / JCM 14897 / NBRC 102108 / NRRL B-24433 / ID139908)</name>
    <dbReference type="NCBI Taxonomy" id="479433"/>
    <lineage>
        <taxon>Bacteria</taxon>
        <taxon>Bacillati</taxon>
        <taxon>Actinomycetota</taxon>
        <taxon>Actinomycetes</taxon>
        <taxon>Catenulisporales</taxon>
        <taxon>Catenulisporaceae</taxon>
        <taxon>Catenulispora</taxon>
    </lineage>
</organism>
<dbReference type="KEGG" id="cai:Caci_0510"/>
<dbReference type="HOGENOM" id="CLU_140396_0_0_11"/>
<dbReference type="PANTHER" id="PTHR38440">
    <property type="entry name" value="UPF0398 PROTEIN YPSA"/>
    <property type="match status" value="1"/>
</dbReference>
<accession>C7PXA5</accession>
<dbReference type="EMBL" id="CP001700">
    <property type="protein sequence ID" value="ACU69456.1"/>
    <property type="molecule type" value="Genomic_DNA"/>
</dbReference>
<evidence type="ECO:0000313" key="1">
    <source>
        <dbReference type="EMBL" id="ACU69456.1"/>
    </source>
</evidence>
<gene>
    <name evidence="1" type="ordered locus">Caci_0510</name>
</gene>
<dbReference type="InParanoid" id="C7PXA5"/>
<dbReference type="eggNOG" id="COG0758">
    <property type="taxonomic scope" value="Bacteria"/>
</dbReference>
<reference evidence="1 2" key="1">
    <citation type="journal article" date="2009" name="Stand. Genomic Sci.">
        <title>Complete genome sequence of Catenulispora acidiphila type strain (ID 139908).</title>
        <authorList>
            <person name="Copeland A."/>
            <person name="Lapidus A."/>
            <person name="Glavina Del Rio T."/>
            <person name="Nolan M."/>
            <person name="Lucas S."/>
            <person name="Chen F."/>
            <person name="Tice H."/>
            <person name="Cheng J.F."/>
            <person name="Bruce D."/>
            <person name="Goodwin L."/>
            <person name="Pitluck S."/>
            <person name="Mikhailova N."/>
            <person name="Pati A."/>
            <person name="Ivanova N."/>
            <person name="Mavromatis K."/>
            <person name="Chen A."/>
            <person name="Palaniappan K."/>
            <person name="Chain P."/>
            <person name="Land M."/>
            <person name="Hauser L."/>
            <person name="Chang Y.J."/>
            <person name="Jeffries C.D."/>
            <person name="Chertkov O."/>
            <person name="Brettin T."/>
            <person name="Detter J.C."/>
            <person name="Han C."/>
            <person name="Ali Z."/>
            <person name="Tindall B.J."/>
            <person name="Goker M."/>
            <person name="Bristow J."/>
            <person name="Eisen J.A."/>
            <person name="Markowitz V."/>
            <person name="Hugenholtz P."/>
            <person name="Kyrpides N.C."/>
            <person name="Klenk H.P."/>
        </authorList>
    </citation>
    <scope>NUCLEOTIDE SEQUENCE [LARGE SCALE GENOMIC DNA]</scope>
    <source>
        <strain evidence="2">DSM 44928 / JCM 14897 / NBRC 102108 / NRRL B-24433 / ID139908</strain>
    </source>
</reference>
<dbReference type="OrthoDB" id="3231229at2"/>